<organism evidence="2 4">
    <name type="scientific">Puccinia graminis f. sp. tritici</name>
    <dbReference type="NCBI Taxonomy" id="56615"/>
    <lineage>
        <taxon>Eukaryota</taxon>
        <taxon>Fungi</taxon>
        <taxon>Dikarya</taxon>
        <taxon>Basidiomycota</taxon>
        <taxon>Pucciniomycotina</taxon>
        <taxon>Pucciniomycetes</taxon>
        <taxon>Pucciniales</taxon>
        <taxon>Pucciniaceae</taxon>
        <taxon>Puccinia</taxon>
    </lineage>
</organism>
<dbReference type="PANTHER" id="PTHR10491">
    <property type="entry name" value="DTDP-4-DEHYDRORHAMNOSE REDUCTASE"/>
    <property type="match status" value="1"/>
</dbReference>
<dbReference type="CDD" id="cd05254">
    <property type="entry name" value="dTDP_HR_like_SDR_e"/>
    <property type="match status" value="1"/>
</dbReference>
<sequence>MKILISGGSGLLGRAVVDRFKHKDSEPHHEVTSLSFTRSGPGLEKVDLRDESLVSTLVHKLKPDVLIHCAAERRPDVAEGDPEGTQKLNVRVTEHLAELSNQIGFKMIYICTDYVFDGNAPSGGYDVEATPNPTNFYGKTKLAGEQAMLNTVTNRGNAVSLRVPVLYGRAENNSESAINVLLDGVKKAAEGQKVLMDDWATRFPTLVDDVAKVLVALSEYKEPLPPILHFSSEEEYTKYKISLVFAKLLKLSEAEIKNLVAQPDPPQPAQGETMRPRDCRLSNRALASLGISVEQARFVDWWTAYLSNK</sequence>
<dbReference type="GO" id="GO:0048269">
    <property type="term" value="C:methionine adenosyltransferase complex"/>
    <property type="evidence" value="ECO:0007669"/>
    <property type="project" value="TreeGrafter"/>
</dbReference>
<evidence type="ECO:0000259" key="1">
    <source>
        <dbReference type="Pfam" id="PF04321"/>
    </source>
</evidence>
<gene>
    <name evidence="2" type="ORF">PGT21_036434</name>
    <name evidence="3" type="ORF">PGTUg99_014122</name>
</gene>
<dbReference type="Gene3D" id="3.40.50.720">
    <property type="entry name" value="NAD(P)-binding Rossmann-like Domain"/>
    <property type="match status" value="1"/>
</dbReference>
<dbReference type="InterPro" id="IPR005913">
    <property type="entry name" value="dTDP_dehydrorham_reduct"/>
</dbReference>
<dbReference type="EMBL" id="VSWC01000040">
    <property type="protein sequence ID" value="KAA1106592.1"/>
    <property type="molecule type" value="Genomic_DNA"/>
</dbReference>
<dbReference type="Pfam" id="PF04321">
    <property type="entry name" value="RmlD_sub_bind"/>
    <property type="match status" value="1"/>
</dbReference>
<protein>
    <recommendedName>
        <fullName evidence="1">RmlD-like substrate binding domain-containing protein</fullName>
    </recommendedName>
</protein>
<dbReference type="PANTHER" id="PTHR10491:SF4">
    <property type="entry name" value="METHIONINE ADENOSYLTRANSFERASE 2 SUBUNIT BETA"/>
    <property type="match status" value="1"/>
</dbReference>
<dbReference type="OrthoDB" id="6235964at2759"/>
<dbReference type="EMBL" id="VDEP01000172">
    <property type="protein sequence ID" value="KAA1126210.1"/>
    <property type="molecule type" value="Genomic_DNA"/>
</dbReference>
<dbReference type="InterPro" id="IPR036291">
    <property type="entry name" value="NAD(P)-bd_dom_sf"/>
</dbReference>
<dbReference type="GO" id="GO:0048270">
    <property type="term" value="F:methionine adenosyltransferase regulator activity"/>
    <property type="evidence" value="ECO:0007669"/>
    <property type="project" value="TreeGrafter"/>
</dbReference>
<evidence type="ECO:0000313" key="3">
    <source>
        <dbReference type="EMBL" id="KAA1126210.1"/>
    </source>
</evidence>
<reference evidence="4 5" key="1">
    <citation type="submission" date="2019-05" db="EMBL/GenBank/DDBJ databases">
        <title>Emergence of the Ug99 lineage of the wheat stem rust pathogen through somatic hybridization.</title>
        <authorList>
            <person name="Li F."/>
            <person name="Upadhyaya N.M."/>
            <person name="Sperschneider J."/>
            <person name="Matny O."/>
            <person name="Nguyen-Phuc H."/>
            <person name="Mago R."/>
            <person name="Raley C."/>
            <person name="Miller M.E."/>
            <person name="Silverstein K.A.T."/>
            <person name="Henningsen E."/>
            <person name="Hirsch C.D."/>
            <person name="Visser B."/>
            <person name="Pretorius Z.A."/>
            <person name="Steffenson B.J."/>
            <person name="Schwessinger B."/>
            <person name="Dodds P.N."/>
            <person name="Figueroa M."/>
        </authorList>
    </citation>
    <scope>NUCLEOTIDE SEQUENCE [LARGE SCALE GENOMIC DNA]</scope>
    <source>
        <strain evidence="2">21-0</strain>
        <strain evidence="3 5">Ug99</strain>
    </source>
</reference>
<proteinExistence type="predicted"/>
<comment type="caution">
    <text evidence="2">The sequence shown here is derived from an EMBL/GenBank/DDBJ whole genome shotgun (WGS) entry which is preliminary data.</text>
</comment>
<name>A0A5B0Q066_PUCGR</name>
<dbReference type="Proteomes" id="UP000325313">
    <property type="component" value="Unassembled WGS sequence"/>
</dbReference>
<evidence type="ECO:0000313" key="2">
    <source>
        <dbReference type="EMBL" id="KAA1106592.1"/>
    </source>
</evidence>
<dbReference type="FunFam" id="3.40.50.720:FF:000357">
    <property type="entry name" value="Methionine adenosyltransferase 2 subunit beta"/>
    <property type="match status" value="1"/>
</dbReference>
<dbReference type="UniPathway" id="UPA00315">
    <property type="reaction ID" value="UER00080"/>
</dbReference>
<dbReference type="GO" id="GO:0006556">
    <property type="term" value="P:S-adenosylmethionine biosynthetic process"/>
    <property type="evidence" value="ECO:0007669"/>
    <property type="project" value="UniProtKB-UniPathway"/>
</dbReference>
<dbReference type="InterPro" id="IPR029903">
    <property type="entry name" value="RmlD-like-bd"/>
</dbReference>
<feature type="domain" description="RmlD-like substrate binding" evidence="1">
    <location>
        <begin position="1"/>
        <end position="290"/>
    </location>
</feature>
<dbReference type="Proteomes" id="UP000324748">
    <property type="component" value="Unassembled WGS sequence"/>
</dbReference>
<dbReference type="SUPFAM" id="SSF51735">
    <property type="entry name" value="NAD(P)-binding Rossmann-fold domains"/>
    <property type="match status" value="1"/>
</dbReference>
<evidence type="ECO:0000313" key="5">
    <source>
        <dbReference type="Proteomes" id="UP000325313"/>
    </source>
</evidence>
<evidence type="ECO:0000313" key="4">
    <source>
        <dbReference type="Proteomes" id="UP000324748"/>
    </source>
</evidence>
<accession>A0A5B0Q066</accession>
<dbReference type="AlphaFoldDB" id="A0A5B0Q066"/>
<keyword evidence="4" id="KW-1185">Reference proteome</keyword>